<dbReference type="Proteomes" id="UP000285569">
    <property type="component" value="Unassembled WGS sequence"/>
</dbReference>
<comment type="caution">
    <text evidence="1">The sequence shown here is derived from an EMBL/GenBank/DDBJ whole genome shotgun (WGS) entry which is preliminary data.</text>
</comment>
<reference evidence="2" key="1">
    <citation type="submission" date="2018-05" db="EMBL/GenBank/DDBJ databases">
        <title>Leptospira yasudae sp. nov. and Leptospira stimsonii sp. nov., two pathogenic species of the genus Leptospira isolated from environmental sources.</title>
        <authorList>
            <person name="Casanovas-Massana A."/>
            <person name="Hamond C."/>
            <person name="Santos L.A."/>
            <person name="Hacker K.P."/>
            <person name="Balassiano I."/>
            <person name="Medeiros M.A."/>
            <person name="Reis M.G."/>
            <person name="Ko A.I."/>
            <person name="Wunder E.A."/>
        </authorList>
    </citation>
    <scope>NUCLEOTIDE SEQUENCE [LARGE SCALE GENOMIC DNA]</scope>
    <source>
        <strain evidence="2">B21</strain>
    </source>
</reference>
<accession>A0ABX9M056</accession>
<evidence type="ECO:0000313" key="2">
    <source>
        <dbReference type="Proteomes" id="UP000285569"/>
    </source>
</evidence>
<protein>
    <recommendedName>
        <fullName evidence="3">Secreted protein</fullName>
    </recommendedName>
</protein>
<evidence type="ECO:0008006" key="3">
    <source>
        <dbReference type="Google" id="ProtNLM"/>
    </source>
</evidence>
<dbReference type="EMBL" id="QHCR01000007">
    <property type="protein sequence ID" value="RHX78670.1"/>
    <property type="molecule type" value="Genomic_DNA"/>
</dbReference>
<name>A0ABX9M056_9LEPT</name>
<gene>
    <name evidence="1" type="ORF">DLM77_16450</name>
</gene>
<organism evidence="1 2">
    <name type="scientific">Leptospira yasudae</name>
    <dbReference type="NCBI Taxonomy" id="2202201"/>
    <lineage>
        <taxon>Bacteria</taxon>
        <taxon>Pseudomonadati</taxon>
        <taxon>Spirochaetota</taxon>
        <taxon>Spirochaetia</taxon>
        <taxon>Leptospirales</taxon>
        <taxon>Leptospiraceae</taxon>
        <taxon>Leptospira</taxon>
    </lineage>
</organism>
<proteinExistence type="predicted"/>
<reference evidence="1 2" key="2">
    <citation type="journal article" date="2020" name="Int. J. Syst. Evol. Microbiol.">
        <title>Leptospira yasudae sp. nov. and Leptospira stimsonii sp. nov., two new species of the pathogenic group isolated from environmental sources.</title>
        <authorList>
            <person name="Casanovas-Massana A."/>
            <person name="Hamond C."/>
            <person name="Santos L.A."/>
            <person name="de Oliveira D."/>
            <person name="Hacker K.P."/>
            <person name="Balassiano I."/>
            <person name="Costa F."/>
            <person name="Medeiros M.A."/>
            <person name="Reis M.G."/>
            <person name="Ko A.I."/>
            <person name="Wunder E.A."/>
        </authorList>
    </citation>
    <scope>NUCLEOTIDE SEQUENCE [LARGE SCALE GENOMIC DNA]</scope>
    <source>
        <strain evidence="1 2">B21</strain>
    </source>
</reference>
<sequence>MVRHFFDFRFFICGSRSDFLLSTLILQLFRQTFGSKKLALKLRTCNQRENPRSKTGFPRNTVKITSSHRCEQQKRNLEKTKNILKF</sequence>
<evidence type="ECO:0000313" key="1">
    <source>
        <dbReference type="EMBL" id="RHX78670.1"/>
    </source>
</evidence>
<keyword evidence="2" id="KW-1185">Reference proteome</keyword>